<dbReference type="PATRIC" id="fig|1278076.4.peg.2133"/>
<comment type="caution">
    <text evidence="1">The sequence shown here is derived from an EMBL/GenBank/DDBJ whole genome shotgun (WGS) entry which is preliminary data.</text>
</comment>
<evidence type="ECO:0000313" key="1">
    <source>
        <dbReference type="EMBL" id="EME65359.1"/>
    </source>
</evidence>
<proteinExistence type="predicted"/>
<dbReference type="AlphaFoldDB" id="M2ZYE9"/>
<gene>
    <name evidence="1" type="ORF">G352_10247</name>
</gene>
<protein>
    <recommendedName>
        <fullName evidence="3">HTH merR-type domain-containing protein</fullName>
    </recommendedName>
</protein>
<dbReference type="Proteomes" id="UP000011731">
    <property type="component" value="Unassembled WGS sequence"/>
</dbReference>
<sequence>MTKDESAQTITSREAADQIGTTARELRVWLRSKAGIEFATRDENNAYAFDPATIDAMKAAYHQWVKDREAAKAAAKEQAAKAAEGDQ</sequence>
<dbReference type="RefSeq" id="WP_003936147.1">
    <property type="nucleotide sequence ID" value="NZ_AOEX01000032.1"/>
</dbReference>
<accession>M2ZYE9</accession>
<reference evidence="1 2" key="1">
    <citation type="journal article" date="2013" name="Genome Announc.">
        <title>Draft Genome Sequence of Rhodococcus ruber Strain BKS 20-38.</title>
        <authorList>
            <person name="Bala M."/>
            <person name="Kumar S."/>
            <person name="Raghava G.P."/>
            <person name="Mayilraj S."/>
        </authorList>
    </citation>
    <scope>NUCLEOTIDE SEQUENCE [LARGE SCALE GENOMIC DNA]</scope>
    <source>
        <strain evidence="1 2">BKS 20-38</strain>
    </source>
</reference>
<evidence type="ECO:0000313" key="2">
    <source>
        <dbReference type="Proteomes" id="UP000011731"/>
    </source>
</evidence>
<organism evidence="1 2">
    <name type="scientific">Rhodococcus ruber BKS 20-38</name>
    <dbReference type="NCBI Taxonomy" id="1278076"/>
    <lineage>
        <taxon>Bacteria</taxon>
        <taxon>Bacillati</taxon>
        <taxon>Actinomycetota</taxon>
        <taxon>Actinomycetes</taxon>
        <taxon>Mycobacteriales</taxon>
        <taxon>Nocardiaceae</taxon>
        <taxon>Rhodococcus</taxon>
    </lineage>
</organism>
<dbReference type="EMBL" id="AOEX01000032">
    <property type="protein sequence ID" value="EME65359.1"/>
    <property type="molecule type" value="Genomic_DNA"/>
</dbReference>
<evidence type="ECO:0008006" key="3">
    <source>
        <dbReference type="Google" id="ProtNLM"/>
    </source>
</evidence>
<keyword evidence="2" id="KW-1185">Reference proteome</keyword>
<name>M2ZYE9_9NOCA</name>